<name>A0A426X6Q3_ENSVE</name>
<dbReference type="AlphaFoldDB" id="A0A426X6Q3"/>
<reference evidence="1 2" key="1">
    <citation type="journal article" date="2014" name="Agronomy (Basel)">
        <title>A Draft Genome Sequence for Ensete ventricosum, the Drought-Tolerant Tree Against Hunger.</title>
        <authorList>
            <person name="Harrison J."/>
            <person name="Moore K.A."/>
            <person name="Paszkiewicz K."/>
            <person name="Jones T."/>
            <person name="Grant M."/>
            <person name="Ambacheew D."/>
            <person name="Muzemil S."/>
            <person name="Studholme D.J."/>
        </authorList>
    </citation>
    <scope>NUCLEOTIDE SEQUENCE [LARGE SCALE GENOMIC DNA]</scope>
</reference>
<organism evidence="1 2">
    <name type="scientific">Ensete ventricosum</name>
    <name type="common">Abyssinian banana</name>
    <name type="synonym">Musa ensete</name>
    <dbReference type="NCBI Taxonomy" id="4639"/>
    <lineage>
        <taxon>Eukaryota</taxon>
        <taxon>Viridiplantae</taxon>
        <taxon>Streptophyta</taxon>
        <taxon>Embryophyta</taxon>
        <taxon>Tracheophyta</taxon>
        <taxon>Spermatophyta</taxon>
        <taxon>Magnoliopsida</taxon>
        <taxon>Liliopsida</taxon>
        <taxon>Zingiberales</taxon>
        <taxon>Musaceae</taxon>
        <taxon>Ensete</taxon>
    </lineage>
</organism>
<sequence>MKSSWNDMILLLPLQEFMPLTSVQGKFRASAPCSIFYVDSLYAAWILHQVPPKLLRSSIYIELIVALASTIPRVSPPLSSIFISTLSVPSYDMLPWIALPLNLEMHPPMHYLIRDHAMTPRHSLDPLSFVKILP</sequence>
<dbReference type="Proteomes" id="UP000287651">
    <property type="component" value="Unassembled WGS sequence"/>
</dbReference>
<dbReference type="EMBL" id="AMZH03025466">
    <property type="protein sequence ID" value="RRT35163.1"/>
    <property type="molecule type" value="Genomic_DNA"/>
</dbReference>
<evidence type="ECO:0000313" key="1">
    <source>
        <dbReference type="EMBL" id="RRT35163.1"/>
    </source>
</evidence>
<evidence type="ECO:0000313" key="2">
    <source>
        <dbReference type="Proteomes" id="UP000287651"/>
    </source>
</evidence>
<accession>A0A426X6Q3</accession>
<gene>
    <name evidence="1" type="ORF">B296_00045556</name>
</gene>
<protein>
    <submittedName>
        <fullName evidence="1">Uncharacterized protein</fullName>
    </submittedName>
</protein>
<comment type="caution">
    <text evidence="1">The sequence shown here is derived from an EMBL/GenBank/DDBJ whole genome shotgun (WGS) entry which is preliminary data.</text>
</comment>
<proteinExistence type="predicted"/>